<protein>
    <recommendedName>
        <fullName evidence="12">Tubulin monoglycylase TTLL3-like</fullName>
    </recommendedName>
</protein>
<evidence type="ECO:0000256" key="9">
    <source>
        <dbReference type="SAM" id="MobiDB-lite"/>
    </source>
</evidence>
<reference evidence="10 11" key="1">
    <citation type="submission" date="2019-06" db="EMBL/GenBank/DDBJ databases">
        <title>Draft genomes of female and male turbot (Scophthalmus maximus).</title>
        <authorList>
            <person name="Xu H."/>
            <person name="Xu X.-W."/>
            <person name="Shao C."/>
            <person name="Chen S."/>
        </authorList>
    </citation>
    <scope>NUCLEOTIDE SEQUENCE [LARGE SCALE GENOMIC DNA]</scope>
    <source>
        <strain evidence="10">Ysfricsl-2016a</strain>
        <tissue evidence="10">Blood</tissue>
    </source>
</reference>
<dbReference type="InterPro" id="IPR051437">
    <property type="entry name" value="TTLL_monoglycylase"/>
</dbReference>
<dbReference type="GO" id="GO:0003341">
    <property type="term" value="P:cilium movement"/>
    <property type="evidence" value="ECO:0007669"/>
    <property type="project" value="TreeGrafter"/>
</dbReference>
<keyword evidence="6" id="KW-0969">Cilium</keyword>
<dbReference type="GO" id="GO:0005930">
    <property type="term" value="C:axoneme"/>
    <property type="evidence" value="ECO:0007669"/>
    <property type="project" value="TreeGrafter"/>
</dbReference>
<keyword evidence="3" id="KW-0436">Ligase</keyword>
<evidence type="ECO:0000256" key="2">
    <source>
        <dbReference type="ARBA" id="ARBA00022490"/>
    </source>
</evidence>
<dbReference type="Gene3D" id="3.30.470.20">
    <property type="entry name" value="ATP-grasp fold, B domain"/>
    <property type="match status" value="1"/>
</dbReference>
<dbReference type="InterPro" id="IPR004344">
    <property type="entry name" value="TTL/TTLL_fam"/>
</dbReference>
<keyword evidence="6" id="KW-0966">Cell projection</keyword>
<feature type="region of interest" description="Disordered" evidence="9">
    <location>
        <begin position="1"/>
        <end position="63"/>
    </location>
</feature>
<dbReference type="PANTHER" id="PTHR45870">
    <property type="entry name" value="TUBULIN MONOGLYCYLASE TTLL3"/>
    <property type="match status" value="1"/>
</dbReference>
<evidence type="ECO:0000256" key="7">
    <source>
        <dbReference type="ARBA" id="ARBA00023212"/>
    </source>
</evidence>
<evidence type="ECO:0000313" key="10">
    <source>
        <dbReference type="EMBL" id="KAF0035253.1"/>
    </source>
</evidence>
<organism evidence="10 11">
    <name type="scientific">Scophthalmus maximus</name>
    <name type="common">Turbot</name>
    <name type="synonym">Psetta maxima</name>
    <dbReference type="NCBI Taxonomy" id="52904"/>
    <lineage>
        <taxon>Eukaryota</taxon>
        <taxon>Metazoa</taxon>
        <taxon>Chordata</taxon>
        <taxon>Craniata</taxon>
        <taxon>Vertebrata</taxon>
        <taxon>Euteleostomi</taxon>
        <taxon>Actinopterygii</taxon>
        <taxon>Neopterygii</taxon>
        <taxon>Teleostei</taxon>
        <taxon>Neoteleostei</taxon>
        <taxon>Acanthomorphata</taxon>
        <taxon>Carangaria</taxon>
        <taxon>Pleuronectiformes</taxon>
        <taxon>Pleuronectoidei</taxon>
        <taxon>Scophthalmidae</taxon>
        <taxon>Scophthalmus</taxon>
    </lineage>
</organism>
<dbReference type="EMBL" id="VEVO01000011">
    <property type="protein sequence ID" value="KAF0035253.1"/>
    <property type="molecule type" value="Genomic_DNA"/>
</dbReference>
<evidence type="ECO:0008006" key="12">
    <source>
        <dbReference type="Google" id="ProtNLM"/>
    </source>
</evidence>
<evidence type="ECO:0000256" key="4">
    <source>
        <dbReference type="ARBA" id="ARBA00022741"/>
    </source>
</evidence>
<dbReference type="FunFam" id="3.30.470.20:FF:000032">
    <property type="entry name" value="tubulin monoglycylase TTLL3 isoform X2"/>
    <property type="match status" value="1"/>
</dbReference>
<evidence type="ECO:0000256" key="1">
    <source>
        <dbReference type="ARBA" id="ARBA00004611"/>
    </source>
</evidence>
<evidence type="ECO:0000256" key="3">
    <source>
        <dbReference type="ARBA" id="ARBA00022598"/>
    </source>
</evidence>
<dbReference type="GO" id="GO:0005524">
    <property type="term" value="F:ATP binding"/>
    <property type="evidence" value="ECO:0007669"/>
    <property type="project" value="UniProtKB-KW"/>
</dbReference>
<name>A0A6A4SMF9_SCOMX</name>
<evidence type="ECO:0000256" key="5">
    <source>
        <dbReference type="ARBA" id="ARBA00022840"/>
    </source>
</evidence>
<dbReference type="GO" id="GO:0015630">
    <property type="term" value="C:microtubule cytoskeleton"/>
    <property type="evidence" value="ECO:0007669"/>
    <property type="project" value="TreeGrafter"/>
</dbReference>
<evidence type="ECO:0000256" key="6">
    <source>
        <dbReference type="ARBA" id="ARBA00022846"/>
    </source>
</evidence>
<sequence length="756" mass="86514">MSDGSGLCPTKSSKRTVSPDVEIVANGERQSTPPGQEGDRATDGRLTPCPDGEASGDSPKDQVAQQFNQCEAKCSKTMSVSVSTTLSKGKVRCRLVSLLNPERLREAKVLVEKAVKMHKVFSIHGPYPVIREALRARGWIEQRVHRPYKRAHRRHRDESRLDSELEDRFTVSAITFLVSSEYVYIFLYTGQPCSFSENADDVDEEQDLAELDDLMSRLVRNEMVYFYWTRRSNALNPSSLQKEQITNHFANGHNLTTKAGLCVNLRNLHWFDSTDPDAFFPRCYRLGAQDEKHAFIEDYRRTACTSLLKYIVEREQGVQEEGTSRNIWAVRDQRKQSKHQSGPVVLSQIIDKALKVCQEFLDSVDHSDIDIGLESQQILTTEDWTQFIDSYYLVVHDGAEIEITDHLVTRCEAMLQKMGEVNPQLDIGGTHNIWIIKPGAKSRGRDIQCAKRLDQILRLVNSDPTLIKESKWVVQKYLERPLLVHGTKFDLRQWFLVSDWNPLTVWFYKKCYLRFSTQPYSLHTLDSSVHLCNNSIQRHLRPSKKRHRDIPADNMWSGDQFETYLSSQGRGGQWETVVVPEMKAALIHALQTTQDVIESRKNSFELYGADFMLGHDLCPWLIEVNASPTMVSSTPVTAQLCTAVQRDTLRVVLDWRVDSNANTGDFQLIYRQISVGILIERIKLRYKASVSFFDARVGVTGNISGVSNLTTDNTELHKLILSKHVNNNTIGPKRQLHIVYSWWRSCSTEEEMDFFT</sequence>
<dbReference type="PANTHER" id="PTHR45870:SF2">
    <property type="entry name" value="TUBULIN MONOGLYCYLASE TTLL3"/>
    <property type="match status" value="1"/>
</dbReference>
<dbReference type="Proteomes" id="UP000438429">
    <property type="component" value="Unassembled WGS sequence"/>
</dbReference>
<dbReference type="Pfam" id="PF03133">
    <property type="entry name" value="TTL"/>
    <property type="match status" value="1"/>
</dbReference>
<keyword evidence="4" id="KW-0547">Nucleotide-binding</keyword>
<keyword evidence="5" id="KW-0067">ATP-binding</keyword>
<comment type="catalytic activity">
    <reaction evidence="8">
        <text>L-glutamyl-[protein] + glycine + ATP = glycyl-L-glutamyl-[protein] + ADP + phosphate + H(+)</text>
        <dbReference type="Rhea" id="RHEA:67180"/>
        <dbReference type="Rhea" id="RHEA-COMP:10208"/>
        <dbReference type="Rhea" id="RHEA-COMP:17207"/>
        <dbReference type="ChEBI" id="CHEBI:15378"/>
        <dbReference type="ChEBI" id="CHEBI:29973"/>
        <dbReference type="ChEBI" id="CHEBI:30616"/>
        <dbReference type="ChEBI" id="CHEBI:43474"/>
        <dbReference type="ChEBI" id="CHEBI:57305"/>
        <dbReference type="ChEBI" id="CHEBI:167890"/>
        <dbReference type="ChEBI" id="CHEBI:456216"/>
    </reaction>
    <physiologicalReaction direction="left-to-right" evidence="8">
        <dbReference type="Rhea" id="RHEA:67181"/>
    </physiologicalReaction>
</comment>
<dbReference type="AlphaFoldDB" id="A0A6A4SMF9"/>
<comment type="subcellular location">
    <subcellularLocation>
        <location evidence="1">Cytoplasm</location>
        <location evidence="1">Cytoskeleton</location>
        <location evidence="1">Flagellum axoneme</location>
    </subcellularLocation>
</comment>
<dbReference type="GO" id="GO:0060271">
    <property type="term" value="P:cilium assembly"/>
    <property type="evidence" value="ECO:0007669"/>
    <property type="project" value="TreeGrafter"/>
</dbReference>
<evidence type="ECO:0000313" key="11">
    <source>
        <dbReference type="Proteomes" id="UP000438429"/>
    </source>
</evidence>
<keyword evidence="7" id="KW-0206">Cytoskeleton</keyword>
<dbReference type="GO" id="GO:0070736">
    <property type="term" value="F:protein-glycine ligase activity, initiating"/>
    <property type="evidence" value="ECO:0007669"/>
    <property type="project" value="TreeGrafter"/>
</dbReference>
<keyword evidence="6" id="KW-0282">Flagellum</keyword>
<dbReference type="PROSITE" id="PS51221">
    <property type="entry name" value="TTL"/>
    <property type="match status" value="1"/>
</dbReference>
<comment type="caution">
    <text evidence="10">The sequence shown here is derived from an EMBL/GenBank/DDBJ whole genome shotgun (WGS) entry which is preliminary data.</text>
</comment>
<evidence type="ECO:0000256" key="8">
    <source>
        <dbReference type="ARBA" id="ARBA00048944"/>
    </source>
</evidence>
<dbReference type="SUPFAM" id="SSF56059">
    <property type="entry name" value="Glutathione synthetase ATP-binding domain-like"/>
    <property type="match status" value="1"/>
</dbReference>
<proteinExistence type="predicted"/>
<keyword evidence="2" id="KW-0963">Cytoplasm</keyword>
<accession>A0A6A4SMF9</accession>
<gene>
    <name evidence="10" type="ORF">F2P81_013011</name>
</gene>